<name>A0A916MWQ4_9BURK</name>
<dbReference type="AlphaFoldDB" id="A0A916MWQ4"/>
<evidence type="ECO:0000259" key="1">
    <source>
        <dbReference type="Pfam" id="PF07883"/>
    </source>
</evidence>
<dbReference type="Gene3D" id="2.60.120.10">
    <property type="entry name" value="Jelly Rolls"/>
    <property type="match status" value="1"/>
</dbReference>
<dbReference type="InterPro" id="IPR014710">
    <property type="entry name" value="RmlC-like_jellyroll"/>
</dbReference>
<comment type="caution">
    <text evidence="2">The sequence shown here is derived from an EMBL/GenBank/DDBJ whole genome shotgun (WGS) entry which is preliminary data.</text>
</comment>
<dbReference type="EMBL" id="CAJPUY010000004">
    <property type="protein sequence ID" value="CAG2134153.1"/>
    <property type="molecule type" value="Genomic_DNA"/>
</dbReference>
<evidence type="ECO:0000313" key="3">
    <source>
        <dbReference type="Proteomes" id="UP000672934"/>
    </source>
</evidence>
<keyword evidence="3" id="KW-1185">Reference proteome</keyword>
<feature type="domain" description="Cupin type-2" evidence="1">
    <location>
        <begin position="39"/>
        <end position="106"/>
    </location>
</feature>
<sequence>MSLPHLSSGEVASVLPLGKQLAQTPSAALFKEHRLEVMRMVLPAGKHVGAHSVAGPSTIQCLEGEADIGIDGSQRRLHQGDLLYLGAAAVHDVTAITNSSLLVTVVLVDRGAS</sequence>
<evidence type="ECO:0000313" key="2">
    <source>
        <dbReference type="EMBL" id="CAG2134153.1"/>
    </source>
</evidence>
<protein>
    <recommendedName>
        <fullName evidence="1">Cupin type-2 domain-containing protein</fullName>
    </recommendedName>
</protein>
<dbReference type="InterPro" id="IPR011051">
    <property type="entry name" value="RmlC_Cupin_sf"/>
</dbReference>
<organism evidence="2 3">
    <name type="scientific">Cupriavidus yeoncheonensis</name>
    <dbReference type="NCBI Taxonomy" id="1462994"/>
    <lineage>
        <taxon>Bacteria</taxon>
        <taxon>Pseudomonadati</taxon>
        <taxon>Pseudomonadota</taxon>
        <taxon>Betaproteobacteria</taxon>
        <taxon>Burkholderiales</taxon>
        <taxon>Burkholderiaceae</taxon>
        <taxon>Cupriavidus</taxon>
    </lineage>
</organism>
<dbReference type="CDD" id="cd02230">
    <property type="entry name" value="cupin_HP0902-like"/>
    <property type="match status" value="1"/>
</dbReference>
<dbReference type="SUPFAM" id="SSF51182">
    <property type="entry name" value="RmlC-like cupins"/>
    <property type="match status" value="1"/>
</dbReference>
<proteinExistence type="predicted"/>
<reference evidence="2" key="1">
    <citation type="submission" date="2021-03" db="EMBL/GenBank/DDBJ databases">
        <authorList>
            <person name="Peeters C."/>
        </authorList>
    </citation>
    <scope>NUCLEOTIDE SEQUENCE</scope>
    <source>
        <strain evidence="2">LMG 31506</strain>
    </source>
</reference>
<accession>A0A916MWQ4</accession>
<gene>
    <name evidence="2" type="ORF">LMG31506_01315</name>
</gene>
<dbReference type="RefSeq" id="WP_211946318.1">
    <property type="nucleotide sequence ID" value="NZ_CAJPUY010000004.1"/>
</dbReference>
<dbReference type="Proteomes" id="UP000672934">
    <property type="component" value="Unassembled WGS sequence"/>
</dbReference>
<dbReference type="Pfam" id="PF07883">
    <property type="entry name" value="Cupin_2"/>
    <property type="match status" value="1"/>
</dbReference>
<dbReference type="InterPro" id="IPR013096">
    <property type="entry name" value="Cupin_2"/>
</dbReference>